<feature type="transmembrane region" description="Helical" evidence="11">
    <location>
        <begin position="930"/>
        <end position="954"/>
    </location>
</feature>
<keyword evidence="4 11" id="KW-0328">Glycosyltransferase</keyword>
<reference evidence="14 15" key="1">
    <citation type="submission" date="2017-04" db="EMBL/GenBank/DDBJ databases">
        <title>Genome sequencing of [Candida] sorbophila.</title>
        <authorList>
            <person name="Ahn J.O."/>
        </authorList>
    </citation>
    <scope>NUCLEOTIDE SEQUENCE [LARGE SCALE GENOMIC DNA]</scope>
    <source>
        <strain evidence="14 15">DS02</strain>
    </source>
</reference>
<dbReference type="EC" id="2.4.1.16" evidence="2 11"/>
<dbReference type="Pfam" id="PF01644">
    <property type="entry name" value="Chitin_synth_1"/>
    <property type="match status" value="1"/>
</dbReference>
<dbReference type="AlphaFoldDB" id="A0A2T0FKB6"/>
<dbReference type="GO" id="GO:0005886">
    <property type="term" value="C:plasma membrane"/>
    <property type="evidence" value="ECO:0007669"/>
    <property type="project" value="UniProtKB-SubCell"/>
</dbReference>
<evidence type="ECO:0000256" key="1">
    <source>
        <dbReference type="ARBA" id="ARBA00004651"/>
    </source>
</evidence>
<evidence type="ECO:0000256" key="7">
    <source>
        <dbReference type="ARBA" id="ARBA00022989"/>
    </source>
</evidence>
<dbReference type="Pfam" id="PF08407">
    <property type="entry name" value="Chitin_synth_1N"/>
    <property type="match status" value="1"/>
</dbReference>
<keyword evidence="8 11" id="KW-0472">Membrane</keyword>
<gene>
    <name evidence="14" type="ORF">B9G98_03035</name>
</gene>
<dbReference type="RefSeq" id="XP_024665360.1">
    <property type="nucleotide sequence ID" value="XM_024809592.1"/>
</dbReference>
<dbReference type="InterPro" id="IPR013616">
    <property type="entry name" value="Chitin_synth_N"/>
</dbReference>
<comment type="similarity">
    <text evidence="10">Belongs to the chitin synthase family. Class III subfamily.</text>
</comment>
<dbReference type="GO" id="GO:0071555">
    <property type="term" value="P:cell wall organization"/>
    <property type="evidence" value="ECO:0007669"/>
    <property type="project" value="UniProtKB-KW"/>
</dbReference>
<dbReference type="PANTHER" id="PTHR22914">
    <property type="entry name" value="CHITIN SYNTHASE"/>
    <property type="match status" value="1"/>
</dbReference>
<evidence type="ECO:0000313" key="15">
    <source>
        <dbReference type="Proteomes" id="UP000238350"/>
    </source>
</evidence>
<accession>A0A2T0FKB6</accession>
<organism evidence="14 15">
    <name type="scientific">Wickerhamiella sorbophila</name>
    <dbReference type="NCBI Taxonomy" id="45607"/>
    <lineage>
        <taxon>Eukaryota</taxon>
        <taxon>Fungi</taxon>
        <taxon>Dikarya</taxon>
        <taxon>Ascomycota</taxon>
        <taxon>Saccharomycotina</taxon>
        <taxon>Dipodascomycetes</taxon>
        <taxon>Dipodascales</taxon>
        <taxon>Trichomonascaceae</taxon>
        <taxon>Wickerhamiella</taxon>
    </lineage>
</organism>
<dbReference type="SUPFAM" id="SSF53448">
    <property type="entry name" value="Nucleotide-diphospho-sugar transferases"/>
    <property type="match status" value="1"/>
</dbReference>
<dbReference type="Proteomes" id="UP000238350">
    <property type="component" value="Unassembled WGS sequence"/>
</dbReference>
<dbReference type="PANTHER" id="PTHR22914:SF11">
    <property type="entry name" value="CHITIN SYNTHASE B"/>
    <property type="match status" value="1"/>
</dbReference>
<proteinExistence type="inferred from homology"/>
<feature type="transmembrane region" description="Helical" evidence="11">
    <location>
        <begin position="892"/>
        <end position="910"/>
    </location>
</feature>
<keyword evidence="5 11" id="KW-0808">Transferase</keyword>
<comment type="catalytic activity">
    <reaction evidence="11">
        <text>[(1-&gt;4)-N-acetyl-beta-D-glucosaminyl](n) + UDP-N-acetyl-alpha-D-glucosamine = [(1-&gt;4)-N-acetyl-beta-D-glucosaminyl](n+1) + UDP + H(+)</text>
        <dbReference type="Rhea" id="RHEA:16637"/>
        <dbReference type="Rhea" id="RHEA-COMP:9593"/>
        <dbReference type="Rhea" id="RHEA-COMP:9595"/>
        <dbReference type="ChEBI" id="CHEBI:15378"/>
        <dbReference type="ChEBI" id="CHEBI:17029"/>
        <dbReference type="ChEBI" id="CHEBI:57705"/>
        <dbReference type="ChEBI" id="CHEBI:58223"/>
        <dbReference type="EC" id="2.4.1.16"/>
    </reaction>
</comment>
<feature type="transmembrane region" description="Helical" evidence="11">
    <location>
        <begin position="717"/>
        <end position="739"/>
    </location>
</feature>
<dbReference type="GO" id="GO:0030428">
    <property type="term" value="C:cell septum"/>
    <property type="evidence" value="ECO:0007669"/>
    <property type="project" value="TreeGrafter"/>
</dbReference>
<dbReference type="GO" id="GO:0004100">
    <property type="term" value="F:chitin synthase activity"/>
    <property type="evidence" value="ECO:0007669"/>
    <property type="project" value="UniProtKB-UniRule"/>
</dbReference>
<name>A0A2T0FKB6_9ASCO</name>
<evidence type="ECO:0000313" key="14">
    <source>
        <dbReference type="EMBL" id="PRT55415.1"/>
    </source>
</evidence>
<dbReference type="GeneID" id="36516783"/>
<keyword evidence="6 11" id="KW-0812">Transmembrane</keyword>
<feature type="region of interest" description="Disordered" evidence="12">
    <location>
        <begin position="169"/>
        <end position="195"/>
    </location>
</feature>
<evidence type="ECO:0000256" key="9">
    <source>
        <dbReference type="ARBA" id="ARBA00023316"/>
    </source>
</evidence>
<dbReference type="EMBL" id="NDIQ01000021">
    <property type="protein sequence ID" value="PRT55415.1"/>
    <property type="molecule type" value="Genomic_DNA"/>
</dbReference>
<feature type="transmembrane region" description="Helical" evidence="11">
    <location>
        <begin position="759"/>
        <end position="786"/>
    </location>
</feature>
<evidence type="ECO:0000256" key="4">
    <source>
        <dbReference type="ARBA" id="ARBA00022676"/>
    </source>
</evidence>
<evidence type="ECO:0000259" key="13">
    <source>
        <dbReference type="Pfam" id="PF08407"/>
    </source>
</evidence>
<keyword evidence="9 11" id="KW-0961">Cell wall biogenesis/degradation</keyword>
<comment type="function">
    <text evidence="11">Polymerizes chitin, a structural polymer of the cell wall and septum, by transferring the sugar moiety of UDP-GlcNAc to the non-reducing end of the growing chitin polymer.</text>
</comment>
<sequence length="965" mass="109784">MTPQQPSRAYSTSSGAYRYQETGEDPFLEEATAPEQLAEYEPYRGYTESMPYQGDLGVNRHSFDYDQNQYEEHDESSQRLPYYNDNVPLTSPTVPYPTEETYNNGYSEPIGGVQGLPQVQDSRPLRGLGLSGLDDAQSSMYSEHKLGRNDSVVGGGDESAFEVGELRTSDHHDTMTSTEDSDQETQEWLQRQRPSALRRAGTRKVDLVKGQVFRFEYEVPTAVKMSALPEYRDEEAGRTEFSHMRYTAATCDPDDFRFENGYSLRSAEYGRKTELLITVTYYNEDKVLTARTLYGIMQNIRDICNLKRSEFWGQNGQAWQKIMVVLVMDGLDPCDKNVLDMLATVGVYQDAVMKKNVNGEETVAHIFEYTTQLCVTPQQQLVRPEQGNSSSMPPIQMLLCLKQENSKKINSHRWVFNAFCPMLKPEVVVLIDAGTRPGPKSILHLWQAFYNNPTVGGACGEIHAMLGPHKRYLINPLVAAQNFEYKISNILDKPLESMFGYISVLPGAFSAYRYAAVEGRPLEQYFHGDQTLAKRLGKKGVNGMGIFRKNMFLAEDRILCLEVVFKRDCNWHLSYVKASKAETDVPDGVAEFMGQRRRWLNGSFAAGIYAIMHFGRVYHSRHNPLRILFLHLQFCYNILQQILSWFMLGCYYLTITIIIELSANPREFGAETDQKSFPFGVRASSIISIIVKYVYTLFLMVSFILALGNRPRGSKWFYYFMMFVWGVIQIYALIISFYLASNAFSDNMVDSVGEFFSNFFTSTTALVVVALASTFGLYIVSGLIYLDPWHILTSFAQYMFLMPSFVNVLNVYAFCNWHDVSWGTKGSHVADSLPEAKLVKVGEVAVVEEATKSITDIDEEFQQVVKRALTPYKPAKRTDGATDEDKSQMFRTYLVIIWIVSNIVLIWAITSTDSSALGMTDSVRERISRFFAVLLWSNAVVAIVRFIGCLVFVLKSFFVRIFNRR</sequence>
<feature type="transmembrane region" description="Helical" evidence="11">
    <location>
        <begin position="679"/>
        <end position="705"/>
    </location>
</feature>
<evidence type="ECO:0000256" key="3">
    <source>
        <dbReference type="ARBA" id="ARBA00022475"/>
    </source>
</evidence>
<comment type="caution">
    <text evidence="14">The sequence shown here is derived from an EMBL/GenBank/DDBJ whole genome shotgun (WGS) entry which is preliminary data.</text>
</comment>
<evidence type="ECO:0000256" key="6">
    <source>
        <dbReference type="ARBA" id="ARBA00022692"/>
    </source>
</evidence>
<evidence type="ECO:0000256" key="10">
    <source>
        <dbReference type="ARBA" id="ARBA00038055"/>
    </source>
</evidence>
<dbReference type="CDD" id="cd04190">
    <property type="entry name" value="Chitin_synth_C"/>
    <property type="match status" value="1"/>
</dbReference>
<feature type="region of interest" description="Disordered" evidence="12">
    <location>
        <begin position="1"/>
        <end position="61"/>
    </location>
</feature>
<feature type="compositionally biased region" description="Polar residues" evidence="12">
    <location>
        <begin position="1"/>
        <end position="15"/>
    </location>
</feature>
<evidence type="ECO:0000256" key="5">
    <source>
        <dbReference type="ARBA" id="ARBA00022679"/>
    </source>
</evidence>
<feature type="transmembrane region" description="Helical" evidence="11">
    <location>
        <begin position="638"/>
        <end position="659"/>
    </location>
</feature>
<dbReference type="OrthoDB" id="26569at2759"/>
<keyword evidence="3 11" id="KW-1003">Cell membrane</keyword>
<comment type="subcellular location">
    <subcellularLocation>
        <location evidence="1 11">Cell membrane</location>
        <topology evidence="1 11">Multi-pass membrane protein</topology>
    </subcellularLocation>
</comment>
<protein>
    <recommendedName>
        <fullName evidence="2 11">Chitin synthase</fullName>
        <ecNumber evidence="2 11">2.4.1.16</ecNumber>
    </recommendedName>
</protein>
<keyword evidence="15" id="KW-1185">Reference proteome</keyword>
<keyword evidence="7 11" id="KW-1133">Transmembrane helix</keyword>
<dbReference type="InterPro" id="IPR004835">
    <property type="entry name" value="Chitin_synth"/>
</dbReference>
<feature type="domain" description="Chitin synthase N-terminal" evidence="13">
    <location>
        <begin position="202"/>
        <end position="274"/>
    </location>
</feature>
<evidence type="ECO:0000256" key="8">
    <source>
        <dbReference type="ARBA" id="ARBA00023136"/>
    </source>
</evidence>
<dbReference type="STRING" id="45607.A0A2T0FKB6"/>
<evidence type="ECO:0000256" key="11">
    <source>
        <dbReference type="RuleBase" id="RU366040"/>
    </source>
</evidence>
<dbReference type="InterPro" id="IPR029044">
    <property type="entry name" value="Nucleotide-diphossugar_trans"/>
</dbReference>
<evidence type="ECO:0000256" key="2">
    <source>
        <dbReference type="ARBA" id="ARBA00012543"/>
    </source>
</evidence>
<dbReference type="GO" id="GO:0006031">
    <property type="term" value="P:chitin biosynthetic process"/>
    <property type="evidence" value="ECO:0007669"/>
    <property type="project" value="UniProtKB-UniRule"/>
</dbReference>
<evidence type="ECO:0000256" key="12">
    <source>
        <dbReference type="SAM" id="MobiDB-lite"/>
    </source>
</evidence>